<keyword evidence="1" id="KW-0240">DNA-directed RNA polymerase</keyword>
<protein>
    <submittedName>
        <fullName evidence="1">DNA-directed RNA polymerase III subunit RPC3</fullName>
    </submittedName>
</protein>
<keyword evidence="2" id="KW-1185">Reference proteome</keyword>
<dbReference type="Pfam" id="PF20912">
    <property type="entry name" value="RPC3_helical"/>
    <property type="match status" value="1"/>
</dbReference>
<comment type="caution">
    <text evidence="1">The sequence shown here is derived from an EMBL/GenBank/DDBJ whole genome shotgun (WGS) entry which is preliminary data.</text>
</comment>
<reference evidence="1 2" key="1">
    <citation type="journal article" date="2017" name="PLoS Biol.">
        <title>The sea cucumber genome provides insights into morphological evolution and visceral regeneration.</title>
        <authorList>
            <person name="Zhang X."/>
            <person name="Sun L."/>
            <person name="Yuan J."/>
            <person name="Sun Y."/>
            <person name="Gao Y."/>
            <person name="Zhang L."/>
            <person name="Li S."/>
            <person name="Dai H."/>
            <person name="Hamel J.F."/>
            <person name="Liu C."/>
            <person name="Yu Y."/>
            <person name="Liu S."/>
            <person name="Lin W."/>
            <person name="Guo K."/>
            <person name="Jin S."/>
            <person name="Xu P."/>
            <person name="Storey K.B."/>
            <person name="Huan P."/>
            <person name="Zhang T."/>
            <person name="Zhou Y."/>
            <person name="Zhang J."/>
            <person name="Lin C."/>
            <person name="Li X."/>
            <person name="Xing L."/>
            <person name="Huo D."/>
            <person name="Sun M."/>
            <person name="Wang L."/>
            <person name="Mercier A."/>
            <person name="Li F."/>
            <person name="Yang H."/>
            <person name="Xiang J."/>
        </authorList>
    </citation>
    <scope>NUCLEOTIDE SEQUENCE [LARGE SCALE GENOMIC DNA]</scope>
    <source>
        <strain evidence="1">Shaxun</strain>
        <tissue evidence="1">Muscle</tissue>
    </source>
</reference>
<dbReference type="EMBL" id="MRZV01000959">
    <property type="protein sequence ID" value="PIK42141.1"/>
    <property type="molecule type" value="Genomic_DNA"/>
</dbReference>
<dbReference type="AlphaFoldDB" id="A0A2G8K2B0"/>
<dbReference type="OrthoDB" id="272392at2759"/>
<dbReference type="GO" id="GO:0000428">
    <property type="term" value="C:DNA-directed RNA polymerase complex"/>
    <property type="evidence" value="ECO:0007669"/>
    <property type="project" value="UniProtKB-KW"/>
</dbReference>
<accession>A0A2G8K2B0</accession>
<proteinExistence type="predicted"/>
<name>A0A2G8K2B0_STIJA</name>
<dbReference type="STRING" id="307972.A0A2G8K2B0"/>
<organism evidence="1 2">
    <name type="scientific">Stichopus japonicus</name>
    <name type="common">Sea cucumber</name>
    <dbReference type="NCBI Taxonomy" id="307972"/>
    <lineage>
        <taxon>Eukaryota</taxon>
        <taxon>Metazoa</taxon>
        <taxon>Echinodermata</taxon>
        <taxon>Eleutherozoa</taxon>
        <taxon>Echinozoa</taxon>
        <taxon>Holothuroidea</taxon>
        <taxon>Aspidochirotacea</taxon>
        <taxon>Aspidochirotida</taxon>
        <taxon>Stichopodidae</taxon>
        <taxon>Apostichopus</taxon>
    </lineage>
</organism>
<evidence type="ECO:0000313" key="1">
    <source>
        <dbReference type="EMBL" id="PIK42141.1"/>
    </source>
</evidence>
<evidence type="ECO:0000313" key="2">
    <source>
        <dbReference type="Proteomes" id="UP000230750"/>
    </source>
</evidence>
<keyword evidence="1" id="KW-0804">Transcription</keyword>
<sequence length="96" mass="11156">MFFLHFRRLIDKAQRVEVIAASFKSDGADASHIAEIEEMITPTEQEQLKNHKTRMAKLETSELQLDEMLFTLENFLSYQQRVVIVDKSKTKGPNSR</sequence>
<gene>
    <name evidence="1" type="ORF">BSL78_21016</name>
</gene>
<dbReference type="Gene3D" id="6.10.140.1450">
    <property type="match status" value="1"/>
</dbReference>
<dbReference type="Proteomes" id="UP000230750">
    <property type="component" value="Unassembled WGS sequence"/>
</dbReference>